<dbReference type="InterPro" id="IPR001638">
    <property type="entry name" value="Solute-binding_3/MltF_N"/>
</dbReference>
<gene>
    <name evidence="3" type="ORF">G3I50_31435</name>
</gene>
<dbReference type="Pfam" id="PF00497">
    <property type="entry name" value="SBP_bac_3"/>
    <property type="match status" value="1"/>
</dbReference>
<dbReference type="AlphaFoldDB" id="A0A7K3S5D9"/>
<keyword evidence="1" id="KW-0732">Signal</keyword>
<dbReference type="PANTHER" id="PTHR35936">
    <property type="entry name" value="MEMBRANE-BOUND LYTIC MUREIN TRANSGLYCOSYLASE F"/>
    <property type="match status" value="1"/>
</dbReference>
<evidence type="ECO:0000313" key="4">
    <source>
        <dbReference type="Proteomes" id="UP000469670"/>
    </source>
</evidence>
<dbReference type="EMBL" id="JAAGMP010001381">
    <property type="protein sequence ID" value="NEC22721.1"/>
    <property type="molecule type" value="Genomic_DNA"/>
</dbReference>
<organism evidence="3 4">
    <name type="scientific">Streptomyces parvus</name>
    <dbReference type="NCBI Taxonomy" id="66428"/>
    <lineage>
        <taxon>Bacteria</taxon>
        <taxon>Bacillati</taxon>
        <taxon>Actinomycetota</taxon>
        <taxon>Actinomycetes</taxon>
        <taxon>Kitasatosporales</taxon>
        <taxon>Streptomycetaceae</taxon>
        <taxon>Streptomyces</taxon>
    </lineage>
</organism>
<dbReference type="Proteomes" id="UP000469670">
    <property type="component" value="Unassembled WGS sequence"/>
</dbReference>
<evidence type="ECO:0000259" key="2">
    <source>
        <dbReference type="SMART" id="SM00062"/>
    </source>
</evidence>
<dbReference type="PANTHER" id="PTHR35936:SF17">
    <property type="entry name" value="ARGININE-BINDING EXTRACELLULAR PROTEIN ARTP"/>
    <property type="match status" value="1"/>
</dbReference>
<name>A0A7K3S5D9_9ACTN</name>
<comment type="caution">
    <text evidence="3">The sequence shown here is derived from an EMBL/GenBank/DDBJ whole genome shotgun (WGS) entry which is preliminary data.</text>
</comment>
<sequence>MTQQPTPSALVSAFAPDGALRASINLGNPILAHRDPASGEPAGVSVDLAREFGRRLGVPVELVAFERAALSVDAVRAERADIGFFAVDPARGEGLRFTAPYVLIEGSYLVPERATIAENEQVDREGTRISVGAGSAYDLFLTREIRHAEVVRLEGAPRALAALRAGEVEVAAGIRQLLEAEAAREAGVRVLPGRFMVIQQAMGVPAGRGAAAQELLASFVEEMKADGFVADALERHGVEGASVAPAQEISVDAR</sequence>
<dbReference type="Gene3D" id="3.40.190.10">
    <property type="entry name" value="Periplasmic binding protein-like II"/>
    <property type="match status" value="2"/>
</dbReference>
<protein>
    <submittedName>
        <fullName evidence="3">Transporter substrate-binding domain-containing protein</fullName>
    </submittedName>
</protein>
<accession>A0A7K3S5D9</accession>
<dbReference type="RefSeq" id="WP_164207192.1">
    <property type="nucleotide sequence ID" value="NZ_JAAGMP010001381.1"/>
</dbReference>
<feature type="domain" description="Solute-binding protein family 3/N-terminal" evidence="2">
    <location>
        <begin position="19"/>
        <end position="240"/>
    </location>
</feature>
<dbReference type="SMART" id="SM00062">
    <property type="entry name" value="PBPb"/>
    <property type="match status" value="1"/>
</dbReference>
<evidence type="ECO:0000256" key="1">
    <source>
        <dbReference type="ARBA" id="ARBA00022729"/>
    </source>
</evidence>
<evidence type="ECO:0000313" key="3">
    <source>
        <dbReference type="EMBL" id="NEC22721.1"/>
    </source>
</evidence>
<dbReference type="SUPFAM" id="SSF53850">
    <property type="entry name" value="Periplasmic binding protein-like II"/>
    <property type="match status" value="1"/>
</dbReference>
<reference evidence="3 4" key="1">
    <citation type="submission" date="2020-01" db="EMBL/GenBank/DDBJ databases">
        <title>Insect and environment-associated Actinomycetes.</title>
        <authorList>
            <person name="Currrie C."/>
            <person name="Chevrette M."/>
            <person name="Carlson C."/>
            <person name="Stubbendieck R."/>
            <person name="Wendt-Pienkowski E."/>
        </authorList>
    </citation>
    <scope>NUCLEOTIDE SEQUENCE [LARGE SCALE GENOMIC DNA]</scope>
    <source>
        <strain evidence="3 4">SID7590</strain>
    </source>
</reference>
<proteinExistence type="predicted"/>